<evidence type="ECO:0008006" key="3">
    <source>
        <dbReference type="Google" id="ProtNLM"/>
    </source>
</evidence>
<sequence>MDEWENLTRQYASGSQDEAVRVGRCKLQRADESDWQWLADALKDPMEKWFVAAIFRGCPVPKRFVETMLRAAIHEVDPDSNRQFILPCVESFGHRKVNEFLLNVVEGDDDVEIAGAVAALYWANMQIQFTDNVPQLTLDYATPESRKEFLALNDVWERKRETFLRVFVNNYNVSIRQRIIPSLNLDESAYPDELKPLVQHAIEIARNHSDEYIRHRVEVQLGNERLLRPIPNRRPPAIE</sequence>
<dbReference type="RefSeq" id="WP_144981399.1">
    <property type="nucleotide sequence ID" value="NZ_CP037920.1"/>
</dbReference>
<evidence type="ECO:0000313" key="1">
    <source>
        <dbReference type="EMBL" id="QDT95264.1"/>
    </source>
</evidence>
<dbReference type="KEGG" id="gaw:V144x_07060"/>
<dbReference type="EMBL" id="CP037920">
    <property type="protein sequence ID" value="QDT95264.1"/>
    <property type="molecule type" value="Genomic_DNA"/>
</dbReference>
<accession>A0A517VQG2</accession>
<evidence type="ECO:0000313" key="2">
    <source>
        <dbReference type="Proteomes" id="UP000318704"/>
    </source>
</evidence>
<dbReference type="AlphaFoldDB" id="A0A517VQG2"/>
<proteinExistence type="predicted"/>
<dbReference type="Proteomes" id="UP000318704">
    <property type="component" value="Chromosome"/>
</dbReference>
<reference evidence="1 2" key="1">
    <citation type="submission" date="2019-03" db="EMBL/GenBank/DDBJ databases">
        <title>Deep-cultivation of Planctomycetes and their phenomic and genomic characterization uncovers novel biology.</title>
        <authorList>
            <person name="Wiegand S."/>
            <person name="Jogler M."/>
            <person name="Boedeker C."/>
            <person name="Pinto D."/>
            <person name="Vollmers J."/>
            <person name="Rivas-Marin E."/>
            <person name="Kohn T."/>
            <person name="Peeters S.H."/>
            <person name="Heuer A."/>
            <person name="Rast P."/>
            <person name="Oberbeckmann S."/>
            <person name="Bunk B."/>
            <person name="Jeske O."/>
            <person name="Meyerdierks A."/>
            <person name="Storesund J.E."/>
            <person name="Kallscheuer N."/>
            <person name="Luecker S."/>
            <person name="Lage O.M."/>
            <person name="Pohl T."/>
            <person name="Merkel B.J."/>
            <person name="Hornburger P."/>
            <person name="Mueller R.-W."/>
            <person name="Bruemmer F."/>
            <person name="Labrenz M."/>
            <person name="Spormann A.M."/>
            <person name="Op den Camp H."/>
            <person name="Overmann J."/>
            <person name="Amann R."/>
            <person name="Jetten M.S.M."/>
            <person name="Mascher T."/>
            <person name="Medema M.H."/>
            <person name="Devos D.P."/>
            <person name="Kaster A.-K."/>
            <person name="Ovreas L."/>
            <person name="Rohde M."/>
            <person name="Galperin M.Y."/>
            <person name="Jogler C."/>
        </authorList>
    </citation>
    <scope>NUCLEOTIDE SEQUENCE [LARGE SCALE GENOMIC DNA]</scope>
    <source>
        <strain evidence="1 2">V144</strain>
    </source>
</reference>
<protein>
    <recommendedName>
        <fullName evidence="3">HEAT repeat protein</fullName>
    </recommendedName>
</protein>
<name>A0A517VQG2_9PLAN</name>
<gene>
    <name evidence="1" type="ORF">V144x_07060</name>
</gene>
<organism evidence="1 2">
    <name type="scientific">Gimesia aquarii</name>
    <dbReference type="NCBI Taxonomy" id="2527964"/>
    <lineage>
        <taxon>Bacteria</taxon>
        <taxon>Pseudomonadati</taxon>
        <taxon>Planctomycetota</taxon>
        <taxon>Planctomycetia</taxon>
        <taxon>Planctomycetales</taxon>
        <taxon>Planctomycetaceae</taxon>
        <taxon>Gimesia</taxon>
    </lineage>
</organism>